<sequence>KVNTTPLQAVSRERIDFLGKGMKMGIIGGLVTFHLGCAPYTLVTNVPLTCMTPLVTLPHLTWGSVMGYVPIYLILGKNA</sequence>
<keyword evidence="1" id="KW-0812">Transmembrane</keyword>
<keyword evidence="1" id="KW-1133">Transmembrane helix</keyword>
<proteinExistence type="predicted"/>
<dbReference type="EMBL" id="BARV01012314">
    <property type="protein sequence ID" value="GAI03043.1"/>
    <property type="molecule type" value="Genomic_DNA"/>
</dbReference>
<gene>
    <name evidence="2" type="ORF">S06H3_22873</name>
</gene>
<organism evidence="2">
    <name type="scientific">marine sediment metagenome</name>
    <dbReference type="NCBI Taxonomy" id="412755"/>
    <lineage>
        <taxon>unclassified sequences</taxon>
        <taxon>metagenomes</taxon>
        <taxon>ecological metagenomes</taxon>
    </lineage>
</organism>
<evidence type="ECO:0000256" key="1">
    <source>
        <dbReference type="SAM" id="Phobius"/>
    </source>
</evidence>
<reference evidence="2" key="1">
    <citation type="journal article" date="2014" name="Front. Microbiol.">
        <title>High frequency of phylogenetically diverse reductive dehalogenase-homologous genes in deep subseafloor sedimentary metagenomes.</title>
        <authorList>
            <person name="Kawai M."/>
            <person name="Futagami T."/>
            <person name="Toyoda A."/>
            <person name="Takaki Y."/>
            <person name="Nishi S."/>
            <person name="Hori S."/>
            <person name="Arai W."/>
            <person name="Tsubouchi T."/>
            <person name="Morono Y."/>
            <person name="Uchiyama I."/>
            <person name="Ito T."/>
            <person name="Fujiyama A."/>
            <person name="Inagaki F."/>
            <person name="Takami H."/>
        </authorList>
    </citation>
    <scope>NUCLEOTIDE SEQUENCE</scope>
    <source>
        <strain evidence="2">Expedition CK06-06</strain>
    </source>
</reference>
<comment type="caution">
    <text evidence="2">The sequence shown here is derived from an EMBL/GenBank/DDBJ whole genome shotgun (WGS) entry which is preliminary data.</text>
</comment>
<keyword evidence="1" id="KW-0472">Membrane</keyword>
<evidence type="ECO:0000313" key="2">
    <source>
        <dbReference type="EMBL" id="GAI03043.1"/>
    </source>
</evidence>
<feature type="non-terminal residue" evidence="2">
    <location>
        <position position="1"/>
    </location>
</feature>
<dbReference type="AlphaFoldDB" id="X1K8W7"/>
<name>X1K8W7_9ZZZZ</name>
<protein>
    <submittedName>
        <fullName evidence="2">Uncharacterized protein</fullName>
    </submittedName>
</protein>
<feature type="transmembrane region" description="Helical" evidence="1">
    <location>
        <begin position="21"/>
        <end position="42"/>
    </location>
</feature>
<accession>X1K8W7</accession>
<feature type="transmembrane region" description="Helical" evidence="1">
    <location>
        <begin position="54"/>
        <end position="75"/>
    </location>
</feature>